<keyword evidence="3" id="KW-1185">Reference proteome</keyword>
<feature type="transmembrane region" description="Helical" evidence="1">
    <location>
        <begin position="25"/>
        <end position="49"/>
    </location>
</feature>
<protein>
    <submittedName>
        <fullName evidence="2">Uncharacterized protein</fullName>
    </submittedName>
</protein>
<keyword evidence="1" id="KW-0472">Membrane</keyword>
<organism evidence="2 3">
    <name type="scientific">Peribacillus faecalis</name>
    <dbReference type="NCBI Taxonomy" id="2772559"/>
    <lineage>
        <taxon>Bacteria</taxon>
        <taxon>Bacillati</taxon>
        <taxon>Bacillota</taxon>
        <taxon>Bacilli</taxon>
        <taxon>Bacillales</taxon>
        <taxon>Bacillaceae</taxon>
        <taxon>Peribacillus</taxon>
    </lineage>
</organism>
<dbReference type="RefSeq" id="WP_190999488.1">
    <property type="nucleotide sequence ID" value="NZ_JACXSI010000049.1"/>
</dbReference>
<evidence type="ECO:0000313" key="3">
    <source>
        <dbReference type="Proteomes" id="UP000602076"/>
    </source>
</evidence>
<evidence type="ECO:0000256" key="1">
    <source>
        <dbReference type="SAM" id="Phobius"/>
    </source>
</evidence>
<keyword evidence="1" id="KW-0812">Transmembrane</keyword>
<gene>
    <name evidence="2" type="ORF">IEO70_16560</name>
</gene>
<sequence length="78" mass="8528">MYRNYYMPYYQDSRGYRHSRRPGPWGFGFGGAPFIGGLLLGGLATAALAPGLFGGGYPYYGGGYPYYGGGYYGYPGFF</sequence>
<name>A0A927CYA4_9BACI</name>
<reference evidence="2" key="1">
    <citation type="submission" date="2020-09" db="EMBL/GenBank/DDBJ databases">
        <title>Bacillus faecalis sp. nov., a moderately halophilic bacterium isolated from cow faeces.</title>
        <authorList>
            <person name="Jiang L."/>
            <person name="Lee J."/>
        </authorList>
    </citation>
    <scope>NUCLEOTIDE SEQUENCE</scope>
    <source>
        <strain evidence="2">AGMB 02131</strain>
    </source>
</reference>
<accession>A0A927CYA4</accession>
<evidence type="ECO:0000313" key="2">
    <source>
        <dbReference type="EMBL" id="MBD3109953.1"/>
    </source>
</evidence>
<proteinExistence type="predicted"/>
<keyword evidence="1" id="KW-1133">Transmembrane helix</keyword>
<dbReference type="AlphaFoldDB" id="A0A927CYA4"/>
<dbReference type="EMBL" id="JACXSI010000049">
    <property type="protein sequence ID" value="MBD3109953.1"/>
    <property type="molecule type" value="Genomic_DNA"/>
</dbReference>
<comment type="caution">
    <text evidence="2">The sequence shown here is derived from an EMBL/GenBank/DDBJ whole genome shotgun (WGS) entry which is preliminary data.</text>
</comment>
<dbReference type="Proteomes" id="UP000602076">
    <property type="component" value="Unassembled WGS sequence"/>
</dbReference>